<evidence type="ECO:0000313" key="4">
    <source>
        <dbReference type="EMBL" id="BES99787.1"/>
    </source>
</evidence>
<keyword evidence="1" id="KW-0336">GPI-anchor</keyword>
<comment type="catalytic activity">
    <reaction evidence="1">
        <text>an L-aminoacyl-L-amino acid + H2O = 2 an L-alpha-amino acid</text>
        <dbReference type="Rhea" id="RHEA:48940"/>
        <dbReference type="ChEBI" id="CHEBI:15377"/>
        <dbReference type="ChEBI" id="CHEBI:59869"/>
        <dbReference type="ChEBI" id="CHEBI:77460"/>
        <dbReference type="EC" id="3.4.13.19"/>
    </reaction>
</comment>
<dbReference type="PANTHER" id="PTHR10443:SF45">
    <property type="entry name" value="DIPEPTIDASE"/>
    <property type="match status" value="1"/>
</dbReference>
<name>A0ABN7BAE4_9HEMI</name>
<organism evidence="4 5">
    <name type="scientific">Nesidiocoris tenuis</name>
    <dbReference type="NCBI Taxonomy" id="355587"/>
    <lineage>
        <taxon>Eukaryota</taxon>
        <taxon>Metazoa</taxon>
        <taxon>Ecdysozoa</taxon>
        <taxon>Arthropoda</taxon>
        <taxon>Hexapoda</taxon>
        <taxon>Insecta</taxon>
        <taxon>Pterygota</taxon>
        <taxon>Neoptera</taxon>
        <taxon>Paraneoptera</taxon>
        <taxon>Hemiptera</taxon>
        <taxon>Heteroptera</taxon>
        <taxon>Panheteroptera</taxon>
        <taxon>Cimicomorpha</taxon>
        <taxon>Miridae</taxon>
        <taxon>Dicyphina</taxon>
        <taxon>Nesidiocoris</taxon>
    </lineage>
</organism>
<keyword evidence="1" id="KW-0482">Metalloprotease</keyword>
<evidence type="ECO:0000313" key="5">
    <source>
        <dbReference type="Proteomes" id="UP001307889"/>
    </source>
</evidence>
<accession>A0ABN7BAE4</accession>
<dbReference type="InterPro" id="IPR008257">
    <property type="entry name" value="Pept_M19"/>
</dbReference>
<comment type="cofactor">
    <cofactor evidence="1">
        <name>Zn(2+)</name>
        <dbReference type="ChEBI" id="CHEBI:29105"/>
    </cofactor>
</comment>
<keyword evidence="1" id="KW-0479">Metal-binding</keyword>
<feature type="region of interest" description="Disordered" evidence="2">
    <location>
        <begin position="419"/>
        <end position="452"/>
    </location>
</feature>
<keyword evidence="1" id="KW-0862">Zinc</keyword>
<keyword evidence="1" id="KW-0378">Hydrolase</keyword>
<keyword evidence="3" id="KW-0472">Membrane</keyword>
<keyword evidence="3" id="KW-0812">Transmembrane</keyword>
<comment type="subcellular location">
    <subcellularLocation>
        <location evidence="1">Membrane</location>
        <topology evidence="1">Lipid-anchor</topology>
        <topology evidence="1">GPI-anchor</topology>
    </subcellularLocation>
</comment>
<dbReference type="PANTHER" id="PTHR10443">
    <property type="entry name" value="MICROSOMAL DIPEPTIDASE"/>
    <property type="match status" value="1"/>
</dbReference>
<comment type="similarity">
    <text evidence="1">Belongs to the metallo-dependent hydrolases superfamily. Peptidase M19 family.</text>
</comment>
<protein>
    <recommendedName>
        <fullName evidence="1">Dipeptidase</fullName>
        <ecNumber evidence="1">3.4.13.19</ecNumber>
    </recommendedName>
</protein>
<evidence type="ECO:0000256" key="3">
    <source>
        <dbReference type="SAM" id="Phobius"/>
    </source>
</evidence>
<comment type="subunit">
    <text evidence="1">Homodimer; disulfide-linked.</text>
</comment>
<keyword evidence="1" id="KW-0449">Lipoprotein</keyword>
<feature type="compositionally biased region" description="Low complexity" evidence="2">
    <location>
        <begin position="431"/>
        <end position="452"/>
    </location>
</feature>
<dbReference type="Gene3D" id="3.20.20.140">
    <property type="entry name" value="Metal-dependent hydrolases"/>
    <property type="match status" value="1"/>
</dbReference>
<dbReference type="PROSITE" id="PS51365">
    <property type="entry name" value="RENAL_DIPEPTIDASE_2"/>
    <property type="match status" value="1"/>
</dbReference>
<dbReference type="InterPro" id="IPR032466">
    <property type="entry name" value="Metal_Hydrolase"/>
</dbReference>
<keyword evidence="1" id="KW-0645">Protease</keyword>
<sequence>MSFFRDCYESMRGNIRNFMSTPLSRQKLYIFGGVFIALLLLVIILVVSLHSSSSGDSPQGSSVLNDGPGGSSNIDPSKLKNYVVQGLKDNSTEILNTFNLSNITSSHLVTTIWPAGASSCGANQKDAIAQTLEIIDVVKRVVQKVPNLSLVSDSQGLSDAKSNDKIGVVISLDGGYTIDSRLSVLRMFKSLGASVFTLTGACSVPWVVSGTNTTTTNLTQFGTQIVTEASRLGLLLDLTYSSPTVVETVVKSEAPAIIFNGVGALSLTNNTVNLSNDTLKIIKDKGVVLVGFDCAIINTTDNCTIGDVIKHLNFIAEVTGTKKTVGLSLNFSSPSLPSDLKSPQDVGVLLDQLQKDNWSLDELRGLAYDNFLSAWKKALDYANKKIADPPVDVLETETELDSSNKTNLVCYSDLSIRYNTNQPTAPPPTVPTTEATKAPPPTTEATKAPPKP</sequence>
<dbReference type="SUPFAM" id="SSF51556">
    <property type="entry name" value="Metallo-dependent hydrolases"/>
    <property type="match status" value="1"/>
</dbReference>
<reference evidence="4 5" key="1">
    <citation type="submission" date="2023-09" db="EMBL/GenBank/DDBJ databases">
        <title>Nesidiocoris tenuis whole genome shotgun sequence.</title>
        <authorList>
            <person name="Shibata T."/>
            <person name="Shimoda M."/>
            <person name="Kobayashi T."/>
            <person name="Uehara T."/>
        </authorList>
    </citation>
    <scope>NUCLEOTIDE SEQUENCE [LARGE SCALE GENOMIC DNA]</scope>
    <source>
        <strain evidence="4 5">Japan</strain>
    </source>
</reference>
<keyword evidence="5" id="KW-1185">Reference proteome</keyword>
<dbReference type="Pfam" id="PF01244">
    <property type="entry name" value="Peptidase_M19"/>
    <property type="match status" value="1"/>
</dbReference>
<feature type="transmembrane region" description="Helical" evidence="3">
    <location>
        <begin position="28"/>
        <end position="49"/>
    </location>
</feature>
<dbReference type="Proteomes" id="UP001307889">
    <property type="component" value="Chromosome 11"/>
</dbReference>
<keyword evidence="3" id="KW-1133">Transmembrane helix</keyword>
<keyword evidence="1" id="KW-1015">Disulfide bond</keyword>
<keyword evidence="1" id="KW-0325">Glycoprotein</keyword>
<dbReference type="EMBL" id="AP028919">
    <property type="protein sequence ID" value="BES99787.1"/>
    <property type="molecule type" value="Genomic_DNA"/>
</dbReference>
<proteinExistence type="inferred from homology"/>
<keyword evidence="1" id="KW-0224">Dipeptidase</keyword>
<evidence type="ECO:0000256" key="2">
    <source>
        <dbReference type="SAM" id="MobiDB-lite"/>
    </source>
</evidence>
<evidence type="ECO:0000256" key="1">
    <source>
        <dbReference type="RuleBase" id="RU341113"/>
    </source>
</evidence>
<dbReference type="EC" id="3.4.13.19" evidence="1"/>
<gene>
    <name evidence="4" type="ORF">NTJ_12605</name>
</gene>